<keyword evidence="1" id="KW-0472">Membrane</keyword>
<feature type="transmembrane region" description="Helical" evidence="1">
    <location>
        <begin position="20"/>
        <end position="40"/>
    </location>
</feature>
<proteinExistence type="predicted"/>
<keyword evidence="3" id="KW-1185">Reference proteome</keyword>
<evidence type="ECO:0008006" key="4">
    <source>
        <dbReference type="Google" id="ProtNLM"/>
    </source>
</evidence>
<keyword evidence="1" id="KW-1133">Transmembrane helix</keyword>
<feature type="transmembrane region" description="Helical" evidence="1">
    <location>
        <begin position="47"/>
        <end position="68"/>
    </location>
</feature>
<dbReference type="EMBL" id="JASJOU010000001">
    <property type="protein sequence ID" value="MDJ1499327.1"/>
    <property type="molecule type" value="Genomic_DNA"/>
</dbReference>
<reference evidence="2" key="1">
    <citation type="submission" date="2023-05" db="EMBL/GenBank/DDBJ databases">
        <authorList>
            <person name="Zhang X."/>
        </authorList>
    </citation>
    <scope>NUCLEOTIDE SEQUENCE</scope>
    <source>
        <strain evidence="2">BD1B2-1</strain>
    </source>
</reference>
<dbReference type="RefSeq" id="WP_314003599.1">
    <property type="nucleotide sequence ID" value="NZ_JASJOU010000001.1"/>
</dbReference>
<organism evidence="2 3">
    <name type="scientific">Xanthocytophaga agilis</name>
    <dbReference type="NCBI Taxonomy" id="3048010"/>
    <lineage>
        <taxon>Bacteria</taxon>
        <taxon>Pseudomonadati</taxon>
        <taxon>Bacteroidota</taxon>
        <taxon>Cytophagia</taxon>
        <taxon>Cytophagales</taxon>
        <taxon>Rhodocytophagaceae</taxon>
        <taxon>Xanthocytophaga</taxon>
    </lineage>
</organism>
<evidence type="ECO:0000256" key="1">
    <source>
        <dbReference type="SAM" id="Phobius"/>
    </source>
</evidence>
<comment type="caution">
    <text evidence="2">The sequence shown here is derived from an EMBL/GenBank/DDBJ whole genome shotgun (WGS) entry which is preliminary data.</text>
</comment>
<dbReference type="Proteomes" id="UP001232063">
    <property type="component" value="Unassembled WGS sequence"/>
</dbReference>
<gene>
    <name evidence="2" type="ORF">QNI22_01650</name>
</gene>
<name>A0AAE3R286_9BACT</name>
<accession>A0AAE3R286</accession>
<dbReference type="AlphaFoldDB" id="A0AAE3R286"/>
<evidence type="ECO:0000313" key="2">
    <source>
        <dbReference type="EMBL" id="MDJ1499327.1"/>
    </source>
</evidence>
<sequence length="93" mass="10627">MPAKKEYLTTPGQRTLKISAAVLGGYFVSITFHLFLATILPDRNIVMLTATFTLFLLWGILMIVPFLAQNGWKIWGVYLLLICIFSSITFWLR</sequence>
<keyword evidence="1" id="KW-0812">Transmembrane</keyword>
<evidence type="ECO:0000313" key="3">
    <source>
        <dbReference type="Proteomes" id="UP001232063"/>
    </source>
</evidence>
<feature type="transmembrane region" description="Helical" evidence="1">
    <location>
        <begin position="74"/>
        <end position="92"/>
    </location>
</feature>
<protein>
    <recommendedName>
        <fullName evidence="4">DUF3649 domain-containing protein</fullName>
    </recommendedName>
</protein>